<protein>
    <submittedName>
        <fullName evidence="1">Uncharacterized protein</fullName>
    </submittedName>
</protein>
<dbReference type="HOGENOM" id="CLU_2692628_0_0_1"/>
<dbReference type="Proteomes" id="UP000011115">
    <property type="component" value="Unassembled WGS sequence"/>
</dbReference>
<reference evidence="1" key="2">
    <citation type="submission" date="2015-06" db="UniProtKB">
        <authorList>
            <consortium name="EnsemblPlants"/>
        </authorList>
    </citation>
    <scope>IDENTIFICATION</scope>
    <source>
        <strain evidence="1">DM1-3 516 R44</strain>
    </source>
</reference>
<accession>M1A5D4</accession>
<dbReference type="AlphaFoldDB" id="M1A5D4"/>
<evidence type="ECO:0000313" key="1">
    <source>
        <dbReference type="EnsemblPlants" id="PGSC0003DMT400015065"/>
    </source>
</evidence>
<sequence length="74" mass="8589">MRKATGLVNNNTNLIILFRTCTSKGARTRICWIDYTITFHSDDIVHLTVFGNMNHSAANMVLHFREFMICRKVE</sequence>
<dbReference type="EnsemblPlants" id="PGSC0003DMT400015065">
    <property type="protein sequence ID" value="PGSC0003DMT400015065"/>
    <property type="gene ID" value="PGSC0003DMG402005885"/>
</dbReference>
<proteinExistence type="predicted"/>
<keyword evidence="2" id="KW-1185">Reference proteome</keyword>
<dbReference type="InParanoid" id="M1A5D4"/>
<evidence type="ECO:0000313" key="2">
    <source>
        <dbReference type="Proteomes" id="UP000011115"/>
    </source>
</evidence>
<name>M1A5D4_SOLTU</name>
<reference evidence="2" key="1">
    <citation type="journal article" date="2011" name="Nature">
        <title>Genome sequence and analysis of the tuber crop potato.</title>
        <authorList>
            <consortium name="The Potato Genome Sequencing Consortium"/>
        </authorList>
    </citation>
    <scope>NUCLEOTIDE SEQUENCE [LARGE SCALE GENOMIC DNA]</scope>
    <source>
        <strain evidence="2">cv. DM1-3 516 R44</strain>
    </source>
</reference>
<dbReference type="PaxDb" id="4113-PGSC0003DMT400015065"/>
<dbReference type="Gramene" id="PGSC0003DMT400015065">
    <property type="protein sequence ID" value="PGSC0003DMT400015065"/>
    <property type="gene ID" value="PGSC0003DMG402005885"/>
</dbReference>
<organism evidence="1 2">
    <name type="scientific">Solanum tuberosum</name>
    <name type="common">Potato</name>
    <dbReference type="NCBI Taxonomy" id="4113"/>
    <lineage>
        <taxon>Eukaryota</taxon>
        <taxon>Viridiplantae</taxon>
        <taxon>Streptophyta</taxon>
        <taxon>Embryophyta</taxon>
        <taxon>Tracheophyta</taxon>
        <taxon>Spermatophyta</taxon>
        <taxon>Magnoliopsida</taxon>
        <taxon>eudicotyledons</taxon>
        <taxon>Gunneridae</taxon>
        <taxon>Pentapetalae</taxon>
        <taxon>asterids</taxon>
        <taxon>lamiids</taxon>
        <taxon>Solanales</taxon>
        <taxon>Solanaceae</taxon>
        <taxon>Solanoideae</taxon>
        <taxon>Solaneae</taxon>
        <taxon>Solanum</taxon>
    </lineage>
</organism>